<evidence type="ECO:0000256" key="2">
    <source>
        <dbReference type="SAM" id="Phobius"/>
    </source>
</evidence>
<keyword evidence="2" id="KW-0472">Membrane</keyword>
<feature type="transmembrane region" description="Helical" evidence="2">
    <location>
        <begin position="315"/>
        <end position="338"/>
    </location>
</feature>
<dbReference type="GO" id="GO:0015293">
    <property type="term" value="F:symporter activity"/>
    <property type="evidence" value="ECO:0007669"/>
    <property type="project" value="InterPro"/>
</dbReference>
<dbReference type="SUPFAM" id="SSF103473">
    <property type="entry name" value="MFS general substrate transporter"/>
    <property type="match status" value="1"/>
</dbReference>
<evidence type="ECO:0000256" key="1">
    <source>
        <dbReference type="ARBA" id="ARBA00009617"/>
    </source>
</evidence>
<feature type="transmembrane region" description="Helical" evidence="2">
    <location>
        <begin position="83"/>
        <end position="103"/>
    </location>
</feature>
<organism evidence="3 4">
    <name type="scientific">Luteibacter anthropi</name>
    <dbReference type="NCBI Taxonomy" id="564369"/>
    <lineage>
        <taxon>Bacteria</taxon>
        <taxon>Pseudomonadati</taxon>
        <taxon>Pseudomonadota</taxon>
        <taxon>Gammaproteobacteria</taxon>
        <taxon>Lysobacterales</taxon>
        <taxon>Rhodanobacteraceae</taxon>
        <taxon>Luteibacter</taxon>
    </lineage>
</organism>
<dbReference type="RefSeq" id="WP_166946476.1">
    <property type="nucleotide sequence ID" value="NZ_JAARLZ010000002.1"/>
</dbReference>
<feature type="transmembrane region" description="Helical" evidence="2">
    <location>
        <begin position="183"/>
        <end position="201"/>
    </location>
</feature>
<dbReference type="GO" id="GO:0005886">
    <property type="term" value="C:plasma membrane"/>
    <property type="evidence" value="ECO:0007669"/>
    <property type="project" value="TreeGrafter"/>
</dbReference>
<dbReference type="PANTHER" id="PTHR11328">
    <property type="entry name" value="MAJOR FACILITATOR SUPERFAMILY DOMAIN-CONTAINING PROTEIN"/>
    <property type="match status" value="1"/>
</dbReference>
<evidence type="ECO:0000313" key="3">
    <source>
        <dbReference type="EMBL" id="NII05358.1"/>
    </source>
</evidence>
<evidence type="ECO:0000313" key="4">
    <source>
        <dbReference type="Proteomes" id="UP000490980"/>
    </source>
</evidence>
<comment type="similarity">
    <text evidence="1">Belongs to the sodium:galactoside symporter (TC 2.A.2) family.</text>
</comment>
<feature type="transmembrane region" description="Helical" evidence="2">
    <location>
        <begin position="386"/>
        <end position="405"/>
    </location>
</feature>
<accession>A0A7X5ZH22</accession>
<sequence>MGLPYLRASASLPAFGFGHFSRSLIWSFSDLLLGYYAHIRLGLSAWDTGILLSTSLAYSSVLDLVLAFAFVRMTAQHRRVPRLQLAGGVATAISGVLLFLPVPGGLSHALAWMIVTSVLFRTSYALYDLSQNALISLLPRNAAELTRFAALRAIVAPAARLCMAGFGFLLIGEPASRTWGHETTAAIAIGIMIVMSAWLLGRQRPAPDARERAVRRLSEFPAARMSPLLIATVATCLLALPGRFLPFTADTVPGYCAGAMLTFAMVLGSVAGPFVATHMVRTGRQRAIVMLGGLSIGTAMLLMAIPVFPLQLTMALLYGVGLGGTSVVVWNDVAGVVRDHAARTGQRTDLTCFALLTMTIKMTIALSNILLGHYLDGFRMRQPDTLAGLAVIAACGGLVYILVLLSDRFTLVGKQEAVR</sequence>
<keyword evidence="2" id="KW-0812">Transmembrane</keyword>
<feature type="transmembrane region" description="Helical" evidence="2">
    <location>
        <begin position="148"/>
        <end position="171"/>
    </location>
</feature>
<feature type="transmembrane region" description="Helical" evidence="2">
    <location>
        <begin position="109"/>
        <end position="127"/>
    </location>
</feature>
<feature type="transmembrane region" description="Helical" evidence="2">
    <location>
        <begin position="49"/>
        <end position="71"/>
    </location>
</feature>
<name>A0A7X5ZH22_9GAMM</name>
<reference evidence="3 4" key="1">
    <citation type="submission" date="2020-03" db="EMBL/GenBank/DDBJ databases">
        <authorList>
            <person name="Lai Q."/>
        </authorList>
    </citation>
    <scope>NUCLEOTIDE SEQUENCE [LARGE SCALE GENOMIC DNA]</scope>
    <source>
        <strain evidence="3 4">CCUG 25036</strain>
    </source>
</reference>
<protein>
    <recommendedName>
        <fullName evidence="5">MFS transporter</fullName>
    </recommendedName>
</protein>
<keyword evidence="4" id="KW-1185">Reference proteome</keyword>
<dbReference type="Pfam" id="PF13347">
    <property type="entry name" value="MFS_2"/>
    <property type="match status" value="1"/>
</dbReference>
<proteinExistence type="inferred from homology"/>
<dbReference type="GO" id="GO:0008643">
    <property type="term" value="P:carbohydrate transport"/>
    <property type="evidence" value="ECO:0007669"/>
    <property type="project" value="InterPro"/>
</dbReference>
<gene>
    <name evidence="3" type="ORF">HBF25_03020</name>
</gene>
<comment type="caution">
    <text evidence="3">The sequence shown here is derived from an EMBL/GenBank/DDBJ whole genome shotgun (WGS) entry which is preliminary data.</text>
</comment>
<dbReference type="Proteomes" id="UP000490980">
    <property type="component" value="Unassembled WGS sequence"/>
</dbReference>
<dbReference type="AlphaFoldDB" id="A0A7X5ZH22"/>
<dbReference type="InterPro" id="IPR036259">
    <property type="entry name" value="MFS_trans_sf"/>
</dbReference>
<feature type="transmembrane region" description="Helical" evidence="2">
    <location>
        <begin position="222"/>
        <end position="240"/>
    </location>
</feature>
<dbReference type="PANTHER" id="PTHR11328:SF24">
    <property type="entry name" value="MAJOR FACILITATOR SUPERFAMILY (MFS) PROFILE DOMAIN-CONTAINING PROTEIN"/>
    <property type="match status" value="1"/>
</dbReference>
<feature type="transmembrane region" description="Helical" evidence="2">
    <location>
        <begin position="252"/>
        <end position="276"/>
    </location>
</feature>
<feature type="transmembrane region" description="Helical" evidence="2">
    <location>
        <begin position="350"/>
        <end position="374"/>
    </location>
</feature>
<dbReference type="EMBL" id="JAARLZ010000002">
    <property type="protein sequence ID" value="NII05358.1"/>
    <property type="molecule type" value="Genomic_DNA"/>
</dbReference>
<dbReference type="InterPro" id="IPR039672">
    <property type="entry name" value="MFS_2"/>
</dbReference>
<evidence type="ECO:0008006" key="5">
    <source>
        <dbReference type="Google" id="ProtNLM"/>
    </source>
</evidence>
<feature type="transmembrane region" description="Helical" evidence="2">
    <location>
        <begin position="288"/>
        <end position="309"/>
    </location>
</feature>
<keyword evidence="2" id="KW-1133">Transmembrane helix</keyword>